<dbReference type="PROSITE" id="PS51257">
    <property type="entry name" value="PROKAR_LIPOPROTEIN"/>
    <property type="match status" value="1"/>
</dbReference>
<comment type="caution">
    <text evidence="2">The sequence shown here is derived from an EMBL/GenBank/DDBJ whole genome shotgun (WGS) entry which is preliminary data.</text>
</comment>
<organism evidence="2 3">
    <name type="scientific">Elysia marginata</name>
    <dbReference type="NCBI Taxonomy" id="1093978"/>
    <lineage>
        <taxon>Eukaryota</taxon>
        <taxon>Metazoa</taxon>
        <taxon>Spiralia</taxon>
        <taxon>Lophotrochozoa</taxon>
        <taxon>Mollusca</taxon>
        <taxon>Gastropoda</taxon>
        <taxon>Heterobranchia</taxon>
        <taxon>Euthyneura</taxon>
        <taxon>Panpulmonata</taxon>
        <taxon>Sacoglossa</taxon>
        <taxon>Placobranchoidea</taxon>
        <taxon>Plakobranchidae</taxon>
        <taxon>Elysia</taxon>
    </lineage>
</organism>
<dbReference type="AlphaFoldDB" id="A0AAV4J8Z5"/>
<evidence type="ECO:0000313" key="2">
    <source>
        <dbReference type="EMBL" id="GFS17816.1"/>
    </source>
</evidence>
<feature type="chain" id="PRO_5043573670" evidence="1">
    <location>
        <begin position="20"/>
        <end position="171"/>
    </location>
</feature>
<proteinExistence type="predicted"/>
<gene>
    <name evidence="2" type="ORF">ElyMa_006831900</name>
</gene>
<evidence type="ECO:0000256" key="1">
    <source>
        <dbReference type="SAM" id="SignalP"/>
    </source>
</evidence>
<feature type="signal peptide" evidence="1">
    <location>
        <begin position="1"/>
        <end position="19"/>
    </location>
</feature>
<protein>
    <submittedName>
        <fullName evidence="2">Uncharacterized protein</fullName>
    </submittedName>
</protein>
<accession>A0AAV4J8Z5</accession>
<evidence type="ECO:0000313" key="3">
    <source>
        <dbReference type="Proteomes" id="UP000762676"/>
    </source>
</evidence>
<dbReference type="Proteomes" id="UP000762676">
    <property type="component" value="Unassembled WGS sequence"/>
</dbReference>
<keyword evidence="3" id="KW-1185">Reference proteome</keyword>
<name>A0AAV4J8Z5_9GAST</name>
<sequence length="171" mass="18325">MRLSLVVCLLVVLGAACLASSSPSSQREKRIFGKIKKAFKKVVDTVDDAIDTSVDFVKDTADDVKDGVVDVAKYTTKISKSVGKGVASISKKAYRVTYNKAKKTFEAIRKIPKSVNFDKAVDKLLPELVDMIDSSLSNAICEQTCIKGATKLMGPGAEIFAEVACAPVCEA</sequence>
<dbReference type="EMBL" id="BMAT01013669">
    <property type="protein sequence ID" value="GFS17816.1"/>
    <property type="molecule type" value="Genomic_DNA"/>
</dbReference>
<keyword evidence="1" id="KW-0732">Signal</keyword>
<reference evidence="2 3" key="1">
    <citation type="journal article" date="2021" name="Elife">
        <title>Chloroplast acquisition without the gene transfer in kleptoplastic sea slugs, Plakobranchus ocellatus.</title>
        <authorList>
            <person name="Maeda T."/>
            <person name="Takahashi S."/>
            <person name="Yoshida T."/>
            <person name="Shimamura S."/>
            <person name="Takaki Y."/>
            <person name="Nagai Y."/>
            <person name="Toyoda A."/>
            <person name="Suzuki Y."/>
            <person name="Arimoto A."/>
            <person name="Ishii H."/>
            <person name="Satoh N."/>
            <person name="Nishiyama T."/>
            <person name="Hasebe M."/>
            <person name="Maruyama T."/>
            <person name="Minagawa J."/>
            <person name="Obokata J."/>
            <person name="Shigenobu S."/>
        </authorList>
    </citation>
    <scope>NUCLEOTIDE SEQUENCE [LARGE SCALE GENOMIC DNA]</scope>
</reference>